<organism evidence="7 8">
    <name type="scientific">Lacrimispora sphenoides JCM 1415</name>
    <dbReference type="NCBI Taxonomy" id="1297793"/>
    <lineage>
        <taxon>Bacteria</taxon>
        <taxon>Bacillati</taxon>
        <taxon>Bacillota</taxon>
        <taxon>Clostridia</taxon>
        <taxon>Lachnospirales</taxon>
        <taxon>Lachnospiraceae</taxon>
        <taxon>Lacrimispora</taxon>
    </lineage>
</organism>
<keyword evidence="4 6" id="KW-1133">Transmembrane helix</keyword>
<feature type="transmembrane region" description="Helical" evidence="6">
    <location>
        <begin position="140"/>
        <end position="159"/>
    </location>
</feature>
<dbReference type="InterPro" id="IPR003339">
    <property type="entry name" value="ABC/ECF_trnsptr_transmembrane"/>
</dbReference>
<evidence type="ECO:0000256" key="3">
    <source>
        <dbReference type="ARBA" id="ARBA00022692"/>
    </source>
</evidence>
<dbReference type="PANTHER" id="PTHR43723:SF1">
    <property type="entry name" value="COBALT TRANSPORT PROTEIN CBIQ"/>
    <property type="match status" value="1"/>
</dbReference>
<dbReference type="CDD" id="cd16914">
    <property type="entry name" value="EcfT"/>
    <property type="match status" value="1"/>
</dbReference>
<feature type="transmembrane region" description="Helical" evidence="6">
    <location>
        <begin position="179"/>
        <end position="195"/>
    </location>
</feature>
<dbReference type="InterPro" id="IPR012809">
    <property type="entry name" value="ECF_CbiQ"/>
</dbReference>
<evidence type="ECO:0000256" key="6">
    <source>
        <dbReference type="SAM" id="Phobius"/>
    </source>
</evidence>
<dbReference type="PANTHER" id="PTHR43723">
    <property type="entry name" value="COBALT TRANSPORT PROTEIN CBIQ"/>
    <property type="match status" value="1"/>
</dbReference>
<evidence type="ECO:0000313" key="7">
    <source>
        <dbReference type="EMBL" id="SEU00476.1"/>
    </source>
</evidence>
<dbReference type="InterPro" id="IPR052770">
    <property type="entry name" value="Cobalt_transport_CbiQ"/>
</dbReference>
<keyword evidence="8" id="KW-1185">Reference proteome</keyword>
<dbReference type="RefSeq" id="WP_100043227.1">
    <property type="nucleotide sequence ID" value="NZ_LT630003.1"/>
</dbReference>
<protein>
    <submittedName>
        <fullName evidence="7">Cobalt/nickel transport system permease protein</fullName>
    </submittedName>
</protein>
<feature type="transmembrane region" description="Helical" evidence="6">
    <location>
        <begin position="101"/>
        <end position="120"/>
    </location>
</feature>
<reference evidence="7 8" key="1">
    <citation type="submission" date="2016-10" db="EMBL/GenBank/DDBJ databases">
        <authorList>
            <person name="Varghese N."/>
            <person name="Submissions S."/>
        </authorList>
    </citation>
    <scope>NUCLEOTIDE SEQUENCE [LARGE SCALE GENOMIC DNA]</scope>
    <source>
        <strain evidence="7 8">ATCC 19403</strain>
    </source>
</reference>
<name>A0ABY1CFF6_9FIRM</name>
<feature type="transmembrane region" description="Helical" evidence="6">
    <location>
        <begin position="264"/>
        <end position="282"/>
    </location>
</feature>
<feature type="transmembrane region" description="Helical" evidence="6">
    <location>
        <begin position="49"/>
        <end position="65"/>
    </location>
</feature>
<evidence type="ECO:0000256" key="5">
    <source>
        <dbReference type="ARBA" id="ARBA00023136"/>
    </source>
</evidence>
<feature type="transmembrane region" description="Helical" evidence="6">
    <location>
        <begin position="71"/>
        <end position="89"/>
    </location>
</feature>
<keyword evidence="3 6" id="KW-0812">Transmembrane</keyword>
<dbReference type="Pfam" id="PF02361">
    <property type="entry name" value="CbiQ"/>
    <property type="match status" value="1"/>
</dbReference>
<evidence type="ECO:0000256" key="1">
    <source>
        <dbReference type="ARBA" id="ARBA00004651"/>
    </source>
</evidence>
<comment type="subcellular location">
    <subcellularLocation>
        <location evidence="1">Cell membrane</location>
        <topology evidence="1">Multi-pass membrane protein</topology>
    </subcellularLocation>
</comment>
<accession>A0ABY1CFF6</accession>
<gene>
    <name evidence="7" type="ORF">SAMN02745906_3855</name>
</gene>
<keyword evidence="5 6" id="KW-0472">Membrane</keyword>
<proteinExistence type="predicted"/>
<evidence type="ECO:0000313" key="8">
    <source>
        <dbReference type="Proteomes" id="UP000198970"/>
    </source>
</evidence>
<dbReference type="EMBL" id="LT630003">
    <property type="protein sequence ID" value="SEU00476.1"/>
    <property type="molecule type" value="Genomic_DNA"/>
</dbReference>
<evidence type="ECO:0000256" key="4">
    <source>
        <dbReference type="ARBA" id="ARBA00022989"/>
    </source>
</evidence>
<dbReference type="Proteomes" id="UP000198970">
    <property type="component" value="Chromosome I"/>
</dbReference>
<evidence type="ECO:0000256" key="2">
    <source>
        <dbReference type="ARBA" id="ARBA00022475"/>
    </source>
</evidence>
<dbReference type="NCBIfam" id="TIGR02454">
    <property type="entry name" value="ECF_T_CbiQ"/>
    <property type="match status" value="1"/>
</dbReference>
<sequence length="283" mass="31672">MTYNQKRNTLRVSLYAQKHGQGHGKEVRTIDTIDYYAYASRMRGWNPQLKAVTAVASLLFCIGANDRKVSVLMLFIMSGITILIGGVHWRNYLALLKIPLAFLLLGTAAIVIDISSVPHGRVLVSVQGVSLYLTEGGPELALGLILKALAALSAMYMLVLSTPASEIICVFRRLHAPKIILELMNMIYRFIFVMMDTQCFMKQAAESRLGYCDFKTSCRSFGSTAGNLFVVSLKKANIYYDALAARCYDGELLFLEEEKRVKGWQLWAAAGYFMVLLWVRLLA</sequence>
<keyword evidence="2" id="KW-1003">Cell membrane</keyword>